<gene>
    <name evidence="2" type="ORF">PLXY2_LOCUS13135</name>
</gene>
<dbReference type="PANTHER" id="PTHR43157:SF31">
    <property type="entry name" value="PHOSPHATIDYLINOSITOL-GLYCAN BIOSYNTHESIS CLASS F PROTEIN"/>
    <property type="match status" value="1"/>
</dbReference>
<protein>
    <submittedName>
        <fullName evidence="2">(diamondback moth) hypothetical protein</fullName>
    </submittedName>
</protein>
<proteinExistence type="predicted"/>
<reference evidence="2" key="1">
    <citation type="submission" date="2020-11" db="EMBL/GenBank/DDBJ databases">
        <authorList>
            <person name="Whiteford S."/>
        </authorList>
    </citation>
    <scope>NUCLEOTIDE SEQUENCE</scope>
</reference>
<dbReference type="Pfam" id="PF00106">
    <property type="entry name" value="adh_short"/>
    <property type="match status" value="1"/>
</dbReference>
<dbReference type="SUPFAM" id="SSF51735">
    <property type="entry name" value="NAD(P)-binding Rossmann-fold domains"/>
    <property type="match status" value="1"/>
</dbReference>
<dbReference type="Gene3D" id="3.40.50.720">
    <property type="entry name" value="NAD(P)-binding Rossmann-like Domain"/>
    <property type="match status" value="1"/>
</dbReference>
<dbReference type="AlphaFoldDB" id="A0A8S4G189"/>
<evidence type="ECO:0000256" key="1">
    <source>
        <dbReference type="ARBA" id="ARBA00023002"/>
    </source>
</evidence>
<dbReference type="GO" id="GO:0016491">
    <property type="term" value="F:oxidoreductase activity"/>
    <property type="evidence" value="ECO:0007669"/>
    <property type="project" value="UniProtKB-KW"/>
</dbReference>
<dbReference type="EMBL" id="CAJHNJ030000088">
    <property type="protein sequence ID" value="CAG9134883.1"/>
    <property type="molecule type" value="Genomic_DNA"/>
</dbReference>
<keyword evidence="3" id="KW-1185">Reference proteome</keyword>
<dbReference type="InterPro" id="IPR036291">
    <property type="entry name" value="NAD(P)-bd_dom_sf"/>
</dbReference>
<dbReference type="InterPro" id="IPR002347">
    <property type="entry name" value="SDR_fam"/>
</dbReference>
<evidence type="ECO:0000313" key="3">
    <source>
        <dbReference type="Proteomes" id="UP000653454"/>
    </source>
</evidence>
<dbReference type="Proteomes" id="UP000653454">
    <property type="component" value="Unassembled WGS sequence"/>
</dbReference>
<organism evidence="2 3">
    <name type="scientific">Plutella xylostella</name>
    <name type="common">Diamondback moth</name>
    <name type="synonym">Plutella maculipennis</name>
    <dbReference type="NCBI Taxonomy" id="51655"/>
    <lineage>
        <taxon>Eukaryota</taxon>
        <taxon>Metazoa</taxon>
        <taxon>Ecdysozoa</taxon>
        <taxon>Arthropoda</taxon>
        <taxon>Hexapoda</taxon>
        <taxon>Insecta</taxon>
        <taxon>Pterygota</taxon>
        <taxon>Neoptera</taxon>
        <taxon>Endopterygota</taxon>
        <taxon>Lepidoptera</taxon>
        <taxon>Glossata</taxon>
        <taxon>Ditrysia</taxon>
        <taxon>Yponomeutoidea</taxon>
        <taxon>Plutellidae</taxon>
        <taxon>Plutella</taxon>
    </lineage>
</organism>
<accession>A0A8S4G189</accession>
<dbReference type="PANTHER" id="PTHR43157">
    <property type="entry name" value="PHOSPHATIDYLINOSITOL-GLYCAN BIOSYNTHESIS CLASS F PROTEIN-RELATED"/>
    <property type="match status" value="1"/>
</dbReference>
<dbReference type="PRINTS" id="PR00081">
    <property type="entry name" value="GDHRDH"/>
</dbReference>
<comment type="caution">
    <text evidence="2">The sequence shown here is derived from an EMBL/GenBank/DDBJ whole genome shotgun (WGS) entry which is preliminary data.</text>
</comment>
<sequence length="304" mass="33937">MRRDELWKCDTDVRIEGKVAVVTGATAGTGLEVAKNLARRGARVVLASRSPRKLAAARESIVQATGNTNIVTRQMDFESLTSIRNFAQETIATEPRVDILINNIGAVGLEDKLTADNLQLTMQVNYFGSFLLTFLLFPLLKSSAPSRIINVSSLAALLGVVDLDHFNDVGRYSSFGYYCNAKLADILFTVEIDRRMRAAGVSGVSVYSMDPSLNKSNFFRNYGGHIEKFFNAALRRFGRRTDVVAKLPVYLAVDPRFEGQSGKHFRDCDEFYSSWYASDSELTAGLWEETKRLVNISSSEDWER</sequence>
<evidence type="ECO:0000313" key="2">
    <source>
        <dbReference type="EMBL" id="CAG9134883.1"/>
    </source>
</evidence>
<name>A0A8S4G189_PLUXY</name>
<keyword evidence="1" id="KW-0560">Oxidoreductase</keyword>